<dbReference type="PANTHER" id="PTHR45947">
    <property type="entry name" value="SULFOQUINOVOSYL TRANSFERASE SQD2"/>
    <property type="match status" value="1"/>
</dbReference>
<dbReference type="Pfam" id="PF13439">
    <property type="entry name" value="Glyco_transf_4"/>
    <property type="match status" value="1"/>
</dbReference>
<evidence type="ECO:0000256" key="1">
    <source>
        <dbReference type="SAM" id="MobiDB-lite"/>
    </source>
</evidence>
<dbReference type="InterPro" id="IPR028098">
    <property type="entry name" value="Glyco_trans_4-like_N"/>
</dbReference>
<dbReference type="InterPro" id="IPR001296">
    <property type="entry name" value="Glyco_trans_1"/>
</dbReference>
<reference evidence="4 5" key="1">
    <citation type="submission" date="2020-02" db="EMBL/GenBank/DDBJ databases">
        <title>Genome sequence of the type strain CCBAU10050 of Rhizobium daejeonense.</title>
        <authorList>
            <person name="Gao J."/>
            <person name="Sun J."/>
        </authorList>
    </citation>
    <scope>NUCLEOTIDE SEQUENCE [LARGE SCALE GENOMIC DNA]</scope>
    <source>
        <strain evidence="4 5">CCBAU10050</strain>
    </source>
</reference>
<dbReference type="RefSeq" id="WP_163901414.1">
    <property type="nucleotide sequence ID" value="NZ_CP048427.1"/>
</dbReference>
<feature type="region of interest" description="Disordered" evidence="1">
    <location>
        <begin position="409"/>
        <end position="430"/>
    </location>
</feature>
<sequence>MAQWQPDRVVVVNDRSAMVGGASNLAILSAGLLERQGLQVTYFAGDGPSLDKPVDDTINLAGKPLVQQGKLSAFVGGLYNARAYDALHELISLRDTPSTIYHVHGWSKILSPSIFRALAKVRERTVLHAHDYFLACPNGGFANYRKQQVCDLIPMSAQCFATQCDKRGYHEKLWRSARHLLRQQFYSTSSLPANIVVVHERMRQMFERSGINVERVETIRNPVEPFPTGPVTPAQNKAFFFIGRLEPEKGFEDAAKAARLAGAKLHVIGDGNGRALLESLYPEITIHGWRGREEIGQLVRNARAVVISSRVPEPFGLAALEAVSAGIPVIMPAAALLGRELGELGCGLTFRSGDIEGLADGLRRLAIDDDLVRGMSERCRMNAGNLAHTPESWGDAIMALYDRVLRQAANPQRSPGRRSLSRAHPARIPG</sequence>
<feature type="domain" description="Glycosyl transferase family 1" evidence="2">
    <location>
        <begin position="234"/>
        <end position="378"/>
    </location>
</feature>
<dbReference type="GO" id="GO:0016757">
    <property type="term" value="F:glycosyltransferase activity"/>
    <property type="evidence" value="ECO:0007669"/>
    <property type="project" value="InterPro"/>
</dbReference>
<feature type="domain" description="Glycosyltransferase subfamily 4-like N-terminal" evidence="3">
    <location>
        <begin position="19"/>
        <end position="224"/>
    </location>
</feature>
<name>A0A6M1SAQ2_9HYPH</name>
<comment type="caution">
    <text evidence="4">The sequence shown here is derived from an EMBL/GenBank/DDBJ whole genome shotgun (WGS) entry which is preliminary data.</text>
</comment>
<dbReference type="EMBL" id="JAAKZH010000010">
    <property type="protein sequence ID" value="NGO66280.1"/>
    <property type="molecule type" value="Genomic_DNA"/>
</dbReference>
<organism evidence="4 5">
    <name type="scientific">Rhizobium daejeonense</name>
    <dbReference type="NCBI Taxonomy" id="240521"/>
    <lineage>
        <taxon>Bacteria</taxon>
        <taxon>Pseudomonadati</taxon>
        <taxon>Pseudomonadota</taxon>
        <taxon>Alphaproteobacteria</taxon>
        <taxon>Hyphomicrobiales</taxon>
        <taxon>Rhizobiaceae</taxon>
        <taxon>Rhizobium/Agrobacterium group</taxon>
        <taxon>Rhizobium</taxon>
    </lineage>
</organism>
<dbReference type="CDD" id="cd03801">
    <property type="entry name" value="GT4_PimA-like"/>
    <property type="match status" value="1"/>
</dbReference>
<gene>
    <name evidence="4" type="ORF">G6N76_21695</name>
</gene>
<dbReference type="PANTHER" id="PTHR45947:SF3">
    <property type="entry name" value="SULFOQUINOVOSYL TRANSFERASE SQD2"/>
    <property type="match status" value="1"/>
</dbReference>
<dbReference type="AlphaFoldDB" id="A0A6M1SAQ2"/>
<dbReference type="Gene3D" id="3.40.50.2000">
    <property type="entry name" value="Glycogen Phosphorylase B"/>
    <property type="match status" value="2"/>
</dbReference>
<keyword evidence="4" id="KW-0808">Transferase</keyword>
<feature type="compositionally biased region" description="Basic residues" evidence="1">
    <location>
        <begin position="415"/>
        <end position="430"/>
    </location>
</feature>
<protein>
    <submittedName>
        <fullName evidence="4">Glycosyltransferase family 4 protein</fullName>
    </submittedName>
</protein>
<accession>A0A6M1SAQ2</accession>
<dbReference type="SUPFAM" id="SSF53756">
    <property type="entry name" value="UDP-Glycosyltransferase/glycogen phosphorylase"/>
    <property type="match status" value="1"/>
</dbReference>
<evidence type="ECO:0000313" key="4">
    <source>
        <dbReference type="EMBL" id="NGO66280.1"/>
    </source>
</evidence>
<keyword evidence="5" id="KW-1185">Reference proteome</keyword>
<proteinExistence type="predicted"/>
<evidence type="ECO:0000259" key="3">
    <source>
        <dbReference type="Pfam" id="PF13439"/>
    </source>
</evidence>
<evidence type="ECO:0000313" key="5">
    <source>
        <dbReference type="Proteomes" id="UP000477849"/>
    </source>
</evidence>
<dbReference type="Pfam" id="PF00534">
    <property type="entry name" value="Glycos_transf_1"/>
    <property type="match status" value="1"/>
</dbReference>
<dbReference type="InterPro" id="IPR050194">
    <property type="entry name" value="Glycosyltransferase_grp1"/>
</dbReference>
<dbReference type="Proteomes" id="UP000477849">
    <property type="component" value="Unassembled WGS sequence"/>
</dbReference>
<evidence type="ECO:0000259" key="2">
    <source>
        <dbReference type="Pfam" id="PF00534"/>
    </source>
</evidence>